<name>A0A6A4S4X6_SCOMX</name>
<comment type="caution">
    <text evidence="2">The sequence shown here is derived from an EMBL/GenBank/DDBJ whole genome shotgun (WGS) entry which is preliminary data.</text>
</comment>
<sequence length="102" mass="11136">MFVPPRAELLRATCVQRRSFMSKLVGQTPVEHSPPSTTGGHLESTNTIGSPGSQLAHAGTSREDNWKKITVQAQSDGKYGNQAVDRQTAVCYPCFSKLPQFD</sequence>
<dbReference type="AlphaFoldDB" id="A0A6A4S4X6"/>
<proteinExistence type="predicted"/>
<gene>
    <name evidence="2" type="ORF">F2P81_019204</name>
</gene>
<feature type="compositionally biased region" description="Polar residues" evidence="1">
    <location>
        <begin position="34"/>
        <end position="53"/>
    </location>
</feature>
<feature type="region of interest" description="Disordered" evidence="1">
    <location>
        <begin position="25"/>
        <end position="64"/>
    </location>
</feature>
<dbReference type="EMBL" id="VEVO01000017">
    <property type="protein sequence ID" value="KAF0028117.1"/>
    <property type="molecule type" value="Genomic_DNA"/>
</dbReference>
<dbReference type="Proteomes" id="UP000438429">
    <property type="component" value="Unassembled WGS sequence"/>
</dbReference>
<organism evidence="2 3">
    <name type="scientific">Scophthalmus maximus</name>
    <name type="common">Turbot</name>
    <name type="synonym">Psetta maxima</name>
    <dbReference type="NCBI Taxonomy" id="52904"/>
    <lineage>
        <taxon>Eukaryota</taxon>
        <taxon>Metazoa</taxon>
        <taxon>Chordata</taxon>
        <taxon>Craniata</taxon>
        <taxon>Vertebrata</taxon>
        <taxon>Euteleostomi</taxon>
        <taxon>Actinopterygii</taxon>
        <taxon>Neopterygii</taxon>
        <taxon>Teleostei</taxon>
        <taxon>Neoteleostei</taxon>
        <taxon>Acanthomorphata</taxon>
        <taxon>Carangaria</taxon>
        <taxon>Pleuronectiformes</taxon>
        <taxon>Pleuronectoidei</taxon>
        <taxon>Scophthalmidae</taxon>
        <taxon>Scophthalmus</taxon>
    </lineage>
</organism>
<evidence type="ECO:0000313" key="2">
    <source>
        <dbReference type="EMBL" id="KAF0028117.1"/>
    </source>
</evidence>
<evidence type="ECO:0000256" key="1">
    <source>
        <dbReference type="SAM" id="MobiDB-lite"/>
    </source>
</evidence>
<reference evidence="2 3" key="1">
    <citation type="submission" date="2019-06" db="EMBL/GenBank/DDBJ databases">
        <title>Draft genomes of female and male turbot (Scophthalmus maximus).</title>
        <authorList>
            <person name="Xu H."/>
            <person name="Xu X.-W."/>
            <person name="Shao C."/>
            <person name="Chen S."/>
        </authorList>
    </citation>
    <scope>NUCLEOTIDE SEQUENCE [LARGE SCALE GENOMIC DNA]</scope>
    <source>
        <strain evidence="2">Ysfricsl-2016a</strain>
        <tissue evidence="2">Blood</tissue>
    </source>
</reference>
<evidence type="ECO:0000313" key="3">
    <source>
        <dbReference type="Proteomes" id="UP000438429"/>
    </source>
</evidence>
<protein>
    <submittedName>
        <fullName evidence="2">Uncharacterized protein</fullName>
    </submittedName>
</protein>
<accession>A0A6A4S4X6</accession>